<evidence type="ECO:0000313" key="7">
    <source>
        <dbReference type="Proteomes" id="UP000184608"/>
    </source>
</evidence>
<comment type="subunit">
    <text evidence="5">Homotetramer, a dimer of dimers. One homotetramer interacts with 1 SecA dimer.</text>
</comment>
<evidence type="ECO:0000256" key="2">
    <source>
        <dbReference type="ARBA" id="ARBA00022448"/>
    </source>
</evidence>
<organism evidence="6 7">
    <name type="scientific">Vibrio aerogenes CECT 7868</name>
    <dbReference type="NCBI Taxonomy" id="1216006"/>
    <lineage>
        <taxon>Bacteria</taxon>
        <taxon>Pseudomonadati</taxon>
        <taxon>Pseudomonadota</taxon>
        <taxon>Gammaproteobacteria</taxon>
        <taxon>Vibrionales</taxon>
        <taxon>Vibrionaceae</taxon>
        <taxon>Vibrio</taxon>
    </lineage>
</organism>
<dbReference type="PANTHER" id="PTHR36918:SF1">
    <property type="entry name" value="PROTEIN-EXPORT PROTEIN SECB"/>
    <property type="match status" value="1"/>
</dbReference>
<dbReference type="NCBIfam" id="TIGR00809">
    <property type="entry name" value="secB"/>
    <property type="match status" value="1"/>
</dbReference>
<dbReference type="RefSeq" id="WP_073601838.1">
    <property type="nucleotide sequence ID" value="NZ_FQXZ01000001.1"/>
</dbReference>
<gene>
    <name evidence="5 6" type="primary">secB</name>
    <name evidence="6" type="ORF">VA7868_00039</name>
</gene>
<keyword evidence="7" id="KW-1185">Reference proteome</keyword>
<keyword evidence="3 5" id="KW-0653">Protein transport</keyword>
<evidence type="ECO:0000256" key="5">
    <source>
        <dbReference type="HAMAP-Rule" id="MF_00821"/>
    </source>
</evidence>
<dbReference type="Proteomes" id="UP000184608">
    <property type="component" value="Unassembled WGS sequence"/>
</dbReference>
<dbReference type="STRING" id="1216006.VA7868_00039"/>
<evidence type="ECO:0000256" key="3">
    <source>
        <dbReference type="ARBA" id="ARBA00022927"/>
    </source>
</evidence>
<comment type="subcellular location">
    <subcellularLocation>
        <location evidence="5">Cytoplasm</location>
    </subcellularLocation>
</comment>
<dbReference type="Gene3D" id="3.10.420.10">
    <property type="entry name" value="SecB-like"/>
    <property type="match status" value="1"/>
</dbReference>
<dbReference type="PRINTS" id="PR01594">
    <property type="entry name" value="SECBCHAPRONE"/>
</dbReference>
<name>A0A1M5U8R9_9VIBR</name>
<keyword evidence="5" id="KW-0143">Chaperone</keyword>
<dbReference type="GO" id="GO:0015031">
    <property type="term" value="P:protein transport"/>
    <property type="evidence" value="ECO:0007669"/>
    <property type="project" value="UniProtKB-UniRule"/>
</dbReference>
<keyword evidence="2 5" id="KW-0813">Transport</keyword>
<dbReference type="InterPro" id="IPR003708">
    <property type="entry name" value="SecB"/>
</dbReference>
<comment type="similarity">
    <text evidence="1 5">Belongs to the SecB family.</text>
</comment>
<keyword evidence="4 5" id="KW-0811">Translocation</keyword>
<evidence type="ECO:0000313" key="6">
    <source>
        <dbReference type="EMBL" id="SHH59432.1"/>
    </source>
</evidence>
<dbReference type="HAMAP" id="MF_00821">
    <property type="entry name" value="SecB"/>
    <property type="match status" value="1"/>
</dbReference>
<dbReference type="GO" id="GO:0006457">
    <property type="term" value="P:protein folding"/>
    <property type="evidence" value="ECO:0007669"/>
    <property type="project" value="UniProtKB-UniRule"/>
</dbReference>
<evidence type="ECO:0000256" key="4">
    <source>
        <dbReference type="ARBA" id="ARBA00023010"/>
    </source>
</evidence>
<dbReference type="GO" id="GO:0051262">
    <property type="term" value="P:protein tetramerization"/>
    <property type="evidence" value="ECO:0007669"/>
    <property type="project" value="InterPro"/>
</dbReference>
<dbReference type="GO" id="GO:0005737">
    <property type="term" value="C:cytoplasm"/>
    <property type="evidence" value="ECO:0007669"/>
    <property type="project" value="UniProtKB-SubCell"/>
</dbReference>
<dbReference type="NCBIfam" id="NF004393">
    <property type="entry name" value="PRK05751.1-4"/>
    <property type="match status" value="1"/>
</dbReference>
<accession>A0A1M5U8R9</accession>
<dbReference type="PANTHER" id="PTHR36918">
    <property type="match status" value="1"/>
</dbReference>
<dbReference type="AlphaFoldDB" id="A0A1M5U8R9"/>
<dbReference type="InterPro" id="IPR035958">
    <property type="entry name" value="SecB-like_sf"/>
</dbReference>
<proteinExistence type="inferred from homology"/>
<dbReference type="CDD" id="cd00557">
    <property type="entry name" value="Translocase_SecB"/>
    <property type="match status" value="1"/>
</dbReference>
<comment type="function">
    <text evidence="5">One of the proteins required for the normal export of preproteins out of the cell cytoplasm. It is a molecular chaperone that binds to a subset of precursor proteins, maintaining them in a translocation-competent state. It also specifically binds to its receptor SecA.</text>
</comment>
<dbReference type="Pfam" id="PF02556">
    <property type="entry name" value="SecB"/>
    <property type="match status" value="1"/>
</dbReference>
<protein>
    <recommendedName>
        <fullName evidence="5">Protein-export protein SecB</fullName>
    </recommendedName>
</protein>
<sequence>MSDAAQQQEPEQNFAIQRIYLKDVSFETPNSPEIFQKDWNPNVNLDLDTQNRELAEGVYEVILRLTVTAKNEDDTAFLCEVQQAGIFSALGMEAGQLAHCLGAFCPNILFPYARETIASLVVKGTFPQLNLAPVNFDALFMNYLQQQAEGESQEGEAQEA</sequence>
<dbReference type="SUPFAM" id="SSF54611">
    <property type="entry name" value="SecB-like"/>
    <property type="match status" value="1"/>
</dbReference>
<evidence type="ECO:0000256" key="1">
    <source>
        <dbReference type="ARBA" id="ARBA00009990"/>
    </source>
</evidence>
<dbReference type="EMBL" id="FQXZ01000001">
    <property type="protein sequence ID" value="SHH59432.1"/>
    <property type="molecule type" value="Genomic_DNA"/>
</dbReference>
<reference evidence="6 7" key="1">
    <citation type="submission" date="2016-11" db="EMBL/GenBank/DDBJ databases">
        <authorList>
            <person name="Jaros S."/>
            <person name="Januszkiewicz K."/>
            <person name="Wedrychowicz H."/>
        </authorList>
    </citation>
    <scope>NUCLEOTIDE SEQUENCE [LARGE SCALE GENOMIC DNA]</scope>
    <source>
        <strain evidence="6 7">CECT 7868</strain>
    </source>
</reference>
<dbReference type="GO" id="GO:0051082">
    <property type="term" value="F:unfolded protein binding"/>
    <property type="evidence" value="ECO:0007669"/>
    <property type="project" value="InterPro"/>
</dbReference>
<keyword evidence="5" id="KW-0963">Cytoplasm</keyword>
<dbReference type="OrthoDB" id="9795145at2"/>